<dbReference type="AlphaFoldDB" id="A0A0F9MAQ3"/>
<protein>
    <submittedName>
        <fullName evidence="2">Uncharacterized protein</fullName>
    </submittedName>
</protein>
<feature type="compositionally biased region" description="Basic and acidic residues" evidence="1">
    <location>
        <begin position="77"/>
        <end position="88"/>
    </location>
</feature>
<feature type="compositionally biased region" description="Basic and acidic residues" evidence="1">
    <location>
        <begin position="22"/>
        <end position="38"/>
    </location>
</feature>
<sequence>MGKEKDKDKDQGTVDDETTPEELEKALDIALSKLEKANKAPPPPADEEDDKDEEEEKRKEKEKLAAKKSEEEPDFEELSKSLEESVAEKDEDASDVLDGIPFVKSLVSSLDGQLVELVKAVVYLSDKVEAIEAHMEETGDLNKSEAKLIKSISENIRKMSETPLPRKAKISEIEIMKKSETGEEIKGTMTKAMALVKLTELHKADKISLKEVVACEGQIQRGVAVPENIQALLSV</sequence>
<organism evidence="2">
    <name type="scientific">marine sediment metagenome</name>
    <dbReference type="NCBI Taxonomy" id="412755"/>
    <lineage>
        <taxon>unclassified sequences</taxon>
        <taxon>metagenomes</taxon>
        <taxon>ecological metagenomes</taxon>
    </lineage>
</organism>
<reference evidence="2" key="1">
    <citation type="journal article" date="2015" name="Nature">
        <title>Complex archaea that bridge the gap between prokaryotes and eukaryotes.</title>
        <authorList>
            <person name="Spang A."/>
            <person name="Saw J.H."/>
            <person name="Jorgensen S.L."/>
            <person name="Zaremba-Niedzwiedzka K."/>
            <person name="Martijn J."/>
            <person name="Lind A.E."/>
            <person name="van Eijk R."/>
            <person name="Schleper C."/>
            <person name="Guy L."/>
            <person name="Ettema T.J."/>
        </authorList>
    </citation>
    <scope>NUCLEOTIDE SEQUENCE</scope>
</reference>
<feature type="compositionally biased region" description="Acidic residues" evidence="1">
    <location>
        <begin position="45"/>
        <end position="55"/>
    </location>
</feature>
<feature type="compositionally biased region" description="Basic and acidic residues" evidence="1">
    <location>
        <begin position="56"/>
        <end position="70"/>
    </location>
</feature>
<name>A0A0F9MAQ3_9ZZZZ</name>
<dbReference type="EMBL" id="LAZR01005105">
    <property type="protein sequence ID" value="KKN02804.1"/>
    <property type="molecule type" value="Genomic_DNA"/>
</dbReference>
<evidence type="ECO:0000256" key="1">
    <source>
        <dbReference type="SAM" id="MobiDB-lite"/>
    </source>
</evidence>
<evidence type="ECO:0000313" key="2">
    <source>
        <dbReference type="EMBL" id="KKN02804.1"/>
    </source>
</evidence>
<feature type="region of interest" description="Disordered" evidence="1">
    <location>
        <begin position="1"/>
        <end position="92"/>
    </location>
</feature>
<gene>
    <name evidence="2" type="ORF">LCGC14_1113990</name>
</gene>
<feature type="compositionally biased region" description="Basic and acidic residues" evidence="1">
    <location>
        <begin position="1"/>
        <end position="12"/>
    </location>
</feature>
<comment type="caution">
    <text evidence="2">The sequence shown here is derived from an EMBL/GenBank/DDBJ whole genome shotgun (WGS) entry which is preliminary data.</text>
</comment>
<proteinExistence type="predicted"/>
<accession>A0A0F9MAQ3</accession>